<evidence type="ECO:0000256" key="1">
    <source>
        <dbReference type="SAM" id="SignalP"/>
    </source>
</evidence>
<accession>A0A2A4JGY6</accession>
<dbReference type="EMBL" id="NWSH01001565">
    <property type="protein sequence ID" value="PCG70854.1"/>
    <property type="molecule type" value="Genomic_DNA"/>
</dbReference>
<evidence type="ECO:0000313" key="2">
    <source>
        <dbReference type="EMBL" id="PCG70854.1"/>
    </source>
</evidence>
<organism evidence="2">
    <name type="scientific">Heliothis virescens</name>
    <name type="common">Tobacco budworm moth</name>
    <dbReference type="NCBI Taxonomy" id="7102"/>
    <lineage>
        <taxon>Eukaryota</taxon>
        <taxon>Metazoa</taxon>
        <taxon>Ecdysozoa</taxon>
        <taxon>Arthropoda</taxon>
        <taxon>Hexapoda</taxon>
        <taxon>Insecta</taxon>
        <taxon>Pterygota</taxon>
        <taxon>Neoptera</taxon>
        <taxon>Endopterygota</taxon>
        <taxon>Lepidoptera</taxon>
        <taxon>Glossata</taxon>
        <taxon>Ditrysia</taxon>
        <taxon>Noctuoidea</taxon>
        <taxon>Noctuidae</taxon>
        <taxon>Heliothinae</taxon>
        <taxon>Heliothis</taxon>
    </lineage>
</organism>
<proteinExistence type="predicted"/>
<protein>
    <submittedName>
        <fullName evidence="2">Uncharacterized protein</fullName>
    </submittedName>
</protein>
<feature type="signal peptide" evidence="1">
    <location>
        <begin position="1"/>
        <end position="18"/>
    </location>
</feature>
<keyword evidence="1" id="KW-0732">Signal</keyword>
<sequence>MRSLLLVILLAAAATAFCFNTDMAEAPEMVVTYEDVDAMTVADLPLTAVAKGSNINVGIIGGRTRLLARSAHIRSGIPGTKHVRDITFSTDNPIRITAIRVTHVGSLEGATSAIQSGGVGSGYVTIRLQSAVGHGYHYNIEIYGH</sequence>
<gene>
    <name evidence="2" type="ORF">B5V51_2518</name>
</gene>
<feature type="chain" id="PRO_5013037140" evidence="1">
    <location>
        <begin position="19"/>
        <end position="145"/>
    </location>
</feature>
<reference evidence="2" key="1">
    <citation type="submission" date="2017-09" db="EMBL/GenBank/DDBJ databases">
        <title>Contemporary evolution of a Lepidopteran species, Heliothis virescens, in response to modern agricultural practices.</title>
        <authorList>
            <person name="Fritz M.L."/>
            <person name="Deyonke A.M."/>
            <person name="Papanicolaou A."/>
            <person name="Micinski S."/>
            <person name="Westbrook J."/>
            <person name="Gould F."/>
        </authorList>
    </citation>
    <scope>NUCLEOTIDE SEQUENCE [LARGE SCALE GENOMIC DNA]</scope>
    <source>
        <strain evidence="2">HvINT-</strain>
        <tissue evidence="2">Whole body</tissue>
    </source>
</reference>
<dbReference type="PANTHER" id="PTHR37685">
    <property type="entry name" value="GEO11136P1-RELATED"/>
    <property type="match status" value="1"/>
</dbReference>
<dbReference type="InterPro" id="IPR031734">
    <property type="entry name" value="MBF2"/>
</dbReference>
<name>A0A2A4JGY6_HELVI</name>
<dbReference type="AlphaFoldDB" id="A0A2A4JGY6"/>
<dbReference type="PANTHER" id="PTHR37685:SF1">
    <property type="entry name" value="GEO11136P1-RELATED"/>
    <property type="match status" value="1"/>
</dbReference>
<comment type="caution">
    <text evidence="2">The sequence shown here is derived from an EMBL/GenBank/DDBJ whole genome shotgun (WGS) entry which is preliminary data.</text>
</comment>
<dbReference type="Pfam" id="PF15868">
    <property type="entry name" value="MBF2"/>
    <property type="match status" value="1"/>
</dbReference>